<dbReference type="RefSeq" id="WP_344760251.1">
    <property type="nucleotide sequence ID" value="NZ_BAAAZU010000024.1"/>
</dbReference>
<accession>A0ABP7MVQ7</accession>
<keyword evidence="4" id="KW-1185">Reference proteome</keyword>
<keyword evidence="2" id="KW-0732">Signal</keyword>
<comment type="caution">
    <text evidence="3">The sequence shown here is derived from an EMBL/GenBank/DDBJ whole genome shotgun (WGS) entry which is preliminary data.</text>
</comment>
<feature type="signal peptide" evidence="2">
    <location>
        <begin position="1"/>
        <end position="25"/>
    </location>
</feature>
<evidence type="ECO:0000313" key="4">
    <source>
        <dbReference type="Proteomes" id="UP001501727"/>
    </source>
</evidence>
<organism evidence="3 4">
    <name type="scientific">Luteimonas lutimaris</name>
    <dbReference type="NCBI Taxonomy" id="698645"/>
    <lineage>
        <taxon>Bacteria</taxon>
        <taxon>Pseudomonadati</taxon>
        <taxon>Pseudomonadota</taxon>
        <taxon>Gammaproteobacteria</taxon>
        <taxon>Lysobacterales</taxon>
        <taxon>Lysobacteraceae</taxon>
        <taxon>Luteimonas</taxon>
    </lineage>
</organism>
<evidence type="ECO:0000313" key="3">
    <source>
        <dbReference type="EMBL" id="GAA3929722.1"/>
    </source>
</evidence>
<reference evidence="4" key="1">
    <citation type="journal article" date="2019" name="Int. J. Syst. Evol. Microbiol.">
        <title>The Global Catalogue of Microorganisms (GCM) 10K type strain sequencing project: providing services to taxonomists for standard genome sequencing and annotation.</title>
        <authorList>
            <consortium name="The Broad Institute Genomics Platform"/>
            <consortium name="The Broad Institute Genome Sequencing Center for Infectious Disease"/>
            <person name="Wu L."/>
            <person name="Ma J."/>
        </authorList>
    </citation>
    <scope>NUCLEOTIDE SEQUENCE [LARGE SCALE GENOMIC DNA]</scope>
    <source>
        <strain evidence="4">JCM 16916</strain>
    </source>
</reference>
<dbReference type="EMBL" id="BAAAZU010000024">
    <property type="protein sequence ID" value="GAA3929722.1"/>
    <property type="molecule type" value="Genomic_DNA"/>
</dbReference>
<dbReference type="Proteomes" id="UP001501727">
    <property type="component" value="Unassembled WGS sequence"/>
</dbReference>
<feature type="chain" id="PRO_5046727855" evidence="2">
    <location>
        <begin position="26"/>
        <end position="115"/>
    </location>
</feature>
<evidence type="ECO:0000256" key="1">
    <source>
        <dbReference type="SAM" id="Phobius"/>
    </source>
</evidence>
<keyword evidence="1" id="KW-1133">Transmembrane helix</keyword>
<name>A0ABP7MVQ7_9GAMM</name>
<gene>
    <name evidence="3" type="ORF">GCM10022229_24270</name>
</gene>
<keyword evidence="1" id="KW-0812">Transmembrane</keyword>
<protein>
    <submittedName>
        <fullName evidence="3">DUF423 domain-containing protein</fullName>
    </submittedName>
</protein>
<feature type="transmembrane region" description="Helical" evidence="1">
    <location>
        <begin position="35"/>
        <end position="55"/>
    </location>
</feature>
<proteinExistence type="predicted"/>
<dbReference type="Pfam" id="PF04241">
    <property type="entry name" value="DUF423"/>
    <property type="match status" value="1"/>
</dbReference>
<dbReference type="InterPro" id="IPR006696">
    <property type="entry name" value="DUF423"/>
</dbReference>
<keyword evidence="1" id="KW-0472">Membrane</keyword>
<sequence>MAAIRWLGSAGAVLAASSVALSAYASHGATGAGQATLHVAAAVAFGHGVALAALSRLAGRRLAVASLSGLLLGTLLFSGGIAVAHFAGVPARVAPFGGTLLIVAWLAWAADALRG</sequence>
<evidence type="ECO:0000256" key="2">
    <source>
        <dbReference type="SAM" id="SignalP"/>
    </source>
</evidence>
<feature type="transmembrane region" description="Helical" evidence="1">
    <location>
        <begin position="62"/>
        <end position="87"/>
    </location>
</feature>
<feature type="transmembrane region" description="Helical" evidence="1">
    <location>
        <begin position="93"/>
        <end position="113"/>
    </location>
</feature>